<accession>A0A5E4YJ50</accession>
<reference evidence="1 2" key="1">
    <citation type="submission" date="2019-08" db="EMBL/GenBank/DDBJ databases">
        <authorList>
            <person name="Peeters C."/>
        </authorList>
    </citation>
    <scope>NUCLEOTIDE SEQUENCE [LARGE SCALE GENOMIC DNA]</scope>
    <source>
        <strain evidence="1 2">LMG 31116</strain>
    </source>
</reference>
<dbReference type="Proteomes" id="UP000368474">
    <property type="component" value="Unassembled WGS sequence"/>
</dbReference>
<dbReference type="EMBL" id="CABPSD010000021">
    <property type="protein sequence ID" value="VVE48425.1"/>
    <property type="molecule type" value="Genomic_DNA"/>
</dbReference>
<protein>
    <submittedName>
        <fullName evidence="1">Uncharacterized protein</fullName>
    </submittedName>
</protein>
<evidence type="ECO:0000313" key="1">
    <source>
        <dbReference type="EMBL" id="VVE48425.1"/>
    </source>
</evidence>
<sequence length="64" mass="6875">MGIDRQLGKSPGQALASGRAAAGLLLALRGDWATQRDDARRGELPEAQICERWLAQRSICAGLK</sequence>
<keyword evidence="2" id="KW-1185">Reference proteome</keyword>
<dbReference type="AlphaFoldDB" id="A0A5E4YJ50"/>
<evidence type="ECO:0000313" key="2">
    <source>
        <dbReference type="Proteomes" id="UP000368474"/>
    </source>
</evidence>
<name>A0A5E4YJ50_9BURK</name>
<gene>
    <name evidence="1" type="ORF">PMO31116_04498</name>
</gene>
<proteinExistence type="predicted"/>
<organism evidence="1 2">
    <name type="scientific">Pandoraea morbifera</name>
    <dbReference type="NCBI Taxonomy" id="2508300"/>
    <lineage>
        <taxon>Bacteria</taxon>
        <taxon>Pseudomonadati</taxon>
        <taxon>Pseudomonadota</taxon>
        <taxon>Betaproteobacteria</taxon>
        <taxon>Burkholderiales</taxon>
        <taxon>Burkholderiaceae</taxon>
        <taxon>Pandoraea</taxon>
    </lineage>
</organism>